<accession>A0A5C7JB22</accession>
<evidence type="ECO:0000313" key="1">
    <source>
        <dbReference type="EMBL" id="TXG78750.1"/>
    </source>
</evidence>
<dbReference type="AlphaFoldDB" id="A0A5C7JB22"/>
<dbReference type="EMBL" id="SSDS01000007">
    <property type="protein sequence ID" value="TXG78750.1"/>
    <property type="molecule type" value="Genomic_DNA"/>
</dbReference>
<comment type="caution">
    <text evidence="1">The sequence shown here is derived from an EMBL/GenBank/DDBJ whole genome shotgun (WGS) entry which is preliminary data.</text>
</comment>
<name>A0A5C7JB22_9BACT</name>
<proteinExistence type="predicted"/>
<sequence>MNSCKHCNKVFTCGCQKAVALDGTTVCKTCLTAYNQQVNIQKTKPVAPVIPAQPKASIAPSGVTASYVGPGRQVNLRDL</sequence>
<dbReference type="Proteomes" id="UP000321026">
    <property type="component" value="Unassembled WGS sequence"/>
</dbReference>
<organism evidence="1 2">
    <name type="scientific">Candidatus Dojkabacteria bacterium</name>
    <dbReference type="NCBI Taxonomy" id="2099670"/>
    <lineage>
        <taxon>Bacteria</taxon>
        <taxon>Candidatus Dojkabacteria</taxon>
    </lineage>
</organism>
<protein>
    <submittedName>
        <fullName evidence="1">Uncharacterized protein</fullName>
    </submittedName>
</protein>
<gene>
    <name evidence="1" type="ORF">E6Q11_00430</name>
</gene>
<evidence type="ECO:0000313" key="2">
    <source>
        <dbReference type="Proteomes" id="UP000321026"/>
    </source>
</evidence>
<reference evidence="1 2" key="1">
    <citation type="submission" date="2018-09" db="EMBL/GenBank/DDBJ databases">
        <title>Metagenome Assembled Genomes from an Advanced Water Purification Facility.</title>
        <authorList>
            <person name="Stamps B.W."/>
            <person name="Spear J.R."/>
        </authorList>
    </citation>
    <scope>NUCLEOTIDE SEQUENCE [LARGE SCALE GENOMIC DNA]</scope>
    <source>
        <strain evidence="1">Bin_63_2</strain>
    </source>
</reference>